<dbReference type="Proteomes" id="UP001187192">
    <property type="component" value="Unassembled WGS sequence"/>
</dbReference>
<proteinExistence type="predicted"/>
<protein>
    <submittedName>
        <fullName evidence="1">Uncharacterized protein</fullName>
    </submittedName>
</protein>
<evidence type="ECO:0000313" key="1">
    <source>
        <dbReference type="EMBL" id="GMN46874.1"/>
    </source>
</evidence>
<name>A0AA87ZZP2_FICCA</name>
<evidence type="ECO:0000313" key="2">
    <source>
        <dbReference type="Proteomes" id="UP001187192"/>
    </source>
</evidence>
<keyword evidence="2" id="KW-1185">Reference proteome</keyword>
<organism evidence="1 2">
    <name type="scientific">Ficus carica</name>
    <name type="common">Common fig</name>
    <dbReference type="NCBI Taxonomy" id="3494"/>
    <lineage>
        <taxon>Eukaryota</taxon>
        <taxon>Viridiplantae</taxon>
        <taxon>Streptophyta</taxon>
        <taxon>Embryophyta</taxon>
        <taxon>Tracheophyta</taxon>
        <taxon>Spermatophyta</taxon>
        <taxon>Magnoliopsida</taxon>
        <taxon>eudicotyledons</taxon>
        <taxon>Gunneridae</taxon>
        <taxon>Pentapetalae</taxon>
        <taxon>rosids</taxon>
        <taxon>fabids</taxon>
        <taxon>Rosales</taxon>
        <taxon>Moraceae</taxon>
        <taxon>Ficeae</taxon>
        <taxon>Ficus</taxon>
    </lineage>
</organism>
<reference evidence="1" key="1">
    <citation type="submission" date="2023-07" db="EMBL/GenBank/DDBJ databases">
        <title>draft genome sequence of fig (Ficus carica).</title>
        <authorList>
            <person name="Takahashi T."/>
            <person name="Nishimura K."/>
        </authorList>
    </citation>
    <scope>NUCLEOTIDE SEQUENCE</scope>
</reference>
<sequence length="90" mass="9572">MWMMVAGLAMSRASGDRLMLGRDSPAPLSPSDLSIHADQRRVVTVGNELRANGVDARSQFGQWVMIENVVAIAPGAITVAQQSVIGVIIL</sequence>
<gene>
    <name evidence="1" type="ORF">TIFTF001_016055</name>
</gene>
<dbReference type="EMBL" id="BTGU01000024">
    <property type="protein sequence ID" value="GMN46874.1"/>
    <property type="molecule type" value="Genomic_DNA"/>
</dbReference>
<accession>A0AA87ZZP2</accession>
<dbReference type="AlphaFoldDB" id="A0AA87ZZP2"/>
<comment type="caution">
    <text evidence="1">The sequence shown here is derived from an EMBL/GenBank/DDBJ whole genome shotgun (WGS) entry which is preliminary data.</text>
</comment>